<dbReference type="EC" id="7.2.2.10" evidence="3"/>
<dbReference type="PANTHER" id="PTHR42861">
    <property type="entry name" value="CALCIUM-TRANSPORTING ATPASE"/>
    <property type="match status" value="1"/>
</dbReference>
<dbReference type="SFLD" id="SFLDF00027">
    <property type="entry name" value="p-type_atpase"/>
    <property type="match status" value="1"/>
</dbReference>
<evidence type="ECO:0000256" key="6">
    <source>
        <dbReference type="ARBA" id="ARBA00022692"/>
    </source>
</evidence>
<dbReference type="Pfam" id="PF13246">
    <property type="entry name" value="Cation_ATPase"/>
    <property type="match status" value="1"/>
</dbReference>
<feature type="transmembrane region" description="Helical" evidence="14">
    <location>
        <begin position="807"/>
        <end position="826"/>
    </location>
</feature>
<feature type="transmembrane region" description="Helical" evidence="14">
    <location>
        <begin position="87"/>
        <end position="103"/>
    </location>
</feature>
<dbReference type="GO" id="GO:0016887">
    <property type="term" value="F:ATP hydrolysis activity"/>
    <property type="evidence" value="ECO:0007669"/>
    <property type="project" value="InterPro"/>
</dbReference>
<dbReference type="SUPFAM" id="SSF56784">
    <property type="entry name" value="HAD-like"/>
    <property type="match status" value="1"/>
</dbReference>
<dbReference type="Pfam" id="PF00690">
    <property type="entry name" value="Cation_ATPase_N"/>
    <property type="match status" value="1"/>
</dbReference>
<dbReference type="InterPro" id="IPR008250">
    <property type="entry name" value="ATPase_P-typ_transduc_dom_A_sf"/>
</dbReference>
<sequence>MWIRRGNIMFENKTVRETCEELQTDSEYGLSYTEAAQRLQDNGANELKSAKKKTKVESFFEQLNDPLIYVLLAAAAVSILLQEVSDAIIIIVVVLMNAFVGIIQEGKAQKALDSLKKLTSPRAVVIREGKEQEVQASSLVPGDIVCLDAGCQIPADLRLVKANNLKVEESALTGESLPIEKNVDFIAGKGMGRGYKASSVPLGDRKNMAYMSTIVTNGRGLGIVTATGMNTEIGKIAALINDSQEEITPLQKRLGELGKMLSILSLGLCAALFFIAVLQHRNMAEMLITAISLAVAAVPEGLPAVVTICLALSVTRMVKVHTIVRRLPSVETLGAVSVVCSDKTGTLTQNRMTVEGCYIDEKIVDSSELKLREHSELLQGMTLCNDAVQKDGSSIGDPTELALLNLAGQYGIRRETLEREMPRKKELPFDSERKMMSTMHKNGSTNITYTKGAPDVVLKRCSRILIRGKVTAMTDTHRRQIQEAIEKMSSQALRTLAVAMRTGGNAPVERELTFVGMVGMRDPARPEAKGAVARFRQAGVTTVMITGDHVDTAFAIARQLGIVERQEQCMTGEEIQSLPDEKFLRKLDDVRVFARVSPEHKVRIVKGFKTKGNIVAMTGDGVNDAPSLKSADVGIAMGMTGTDVARQASDIILTDDNFATIEKAIEEGRGVYENIRKTVIFLLSSNLGEIMTMFLAVLCDIASPLKSSHILWINLITDSLPALALGVDENDGDSLMEEPPRKPKESLFARGGLACTCFYGLLIAGISLTAFFTVPYELIMSKGASFSISNIALALQNSDILMRAQTYAFTVLGMSQLFHAVGMRDIHKSVFRMNHFENKWMIAAFVLGFVLQISVTEVPVLIKAFGTVHLEFHEWLRLTILAAFPILAHEFMVFLQKPEKDVCNQVKMESIRIDR</sequence>
<evidence type="ECO:0000256" key="5">
    <source>
        <dbReference type="ARBA" id="ARBA00022568"/>
    </source>
</evidence>
<comment type="catalytic activity">
    <reaction evidence="13">
        <text>Ca(2+)(in) + ATP + H2O = Ca(2+)(out) + ADP + phosphate + H(+)</text>
        <dbReference type="Rhea" id="RHEA:18105"/>
        <dbReference type="ChEBI" id="CHEBI:15377"/>
        <dbReference type="ChEBI" id="CHEBI:15378"/>
        <dbReference type="ChEBI" id="CHEBI:29108"/>
        <dbReference type="ChEBI" id="CHEBI:30616"/>
        <dbReference type="ChEBI" id="CHEBI:43474"/>
        <dbReference type="ChEBI" id="CHEBI:456216"/>
        <dbReference type="EC" id="7.2.2.10"/>
    </reaction>
</comment>
<dbReference type="Pfam" id="PF00689">
    <property type="entry name" value="Cation_ATPase_C"/>
    <property type="match status" value="1"/>
</dbReference>
<dbReference type="PRINTS" id="PR00120">
    <property type="entry name" value="HATPASE"/>
</dbReference>
<dbReference type="PROSITE" id="PS00154">
    <property type="entry name" value="ATPASE_E1_E2"/>
    <property type="match status" value="1"/>
</dbReference>
<dbReference type="PRINTS" id="PR00119">
    <property type="entry name" value="CATATPASE"/>
</dbReference>
<keyword evidence="5" id="KW-0813">Transport</keyword>
<keyword evidence="10" id="KW-1278">Translocase</keyword>
<evidence type="ECO:0000256" key="11">
    <source>
        <dbReference type="ARBA" id="ARBA00022989"/>
    </source>
</evidence>
<feature type="transmembrane region" description="Helical" evidence="14">
    <location>
        <begin position="875"/>
        <end position="895"/>
    </location>
</feature>
<dbReference type="InterPro" id="IPR023299">
    <property type="entry name" value="ATPase_P-typ_cyto_dom_N"/>
</dbReference>
<dbReference type="FunFam" id="2.70.150.10:FF:000016">
    <property type="entry name" value="Calcium-transporting P-type ATPase putative"/>
    <property type="match status" value="1"/>
</dbReference>
<feature type="transmembrane region" description="Helical" evidence="14">
    <location>
        <begin position="260"/>
        <end position="280"/>
    </location>
</feature>
<feature type="domain" description="Cation-transporting P-type ATPase N-terminal" evidence="15">
    <location>
        <begin position="9"/>
        <end position="83"/>
    </location>
</feature>
<dbReference type="FunFam" id="3.40.50.1000:FF:000028">
    <property type="entry name" value="Calcium-transporting P-type ATPase, putative"/>
    <property type="match status" value="1"/>
</dbReference>
<dbReference type="SUPFAM" id="SSF81665">
    <property type="entry name" value="Calcium ATPase, transmembrane domain M"/>
    <property type="match status" value="1"/>
</dbReference>
<dbReference type="Gene3D" id="2.70.150.10">
    <property type="entry name" value="Calcium-transporting ATPase, cytoplasmic transduction domain A"/>
    <property type="match status" value="1"/>
</dbReference>
<evidence type="ECO:0000256" key="7">
    <source>
        <dbReference type="ARBA" id="ARBA00022723"/>
    </source>
</evidence>
<feature type="transmembrane region" description="Helical" evidence="14">
    <location>
        <begin position="838"/>
        <end position="855"/>
    </location>
</feature>
<dbReference type="NCBIfam" id="TIGR01494">
    <property type="entry name" value="ATPase_P-type"/>
    <property type="match status" value="4"/>
</dbReference>
<dbReference type="InterPro" id="IPR004014">
    <property type="entry name" value="ATPase_P-typ_cation-transptr_N"/>
</dbReference>
<keyword evidence="5" id="KW-0406">Ion transport</keyword>
<evidence type="ECO:0000256" key="1">
    <source>
        <dbReference type="ARBA" id="ARBA00004651"/>
    </source>
</evidence>
<dbReference type="Gene3D" id="3.40.1110.10">
    <property type="entry name" value="Calcium-transporting ATPase, cytoplasmic domain N"/>
    <property type="match status" value="1"/>
</dbReference>
<dbReference type="SMART" id="SM00831">
    <property type="entry name" value="Cation_ATPase_N"/>
    <property type="match status" value="1"/>
</dbReference>
<dbReference type="HOGENOM" id="CLU_002360_1_1_9"/>
<keyword evidence="5" id="KW-0109">Calcium transport</keyword>
<keyword evidence="4" id="KW-1003">Cell membrane</keyword>
<dbReference type="SUPFAM" id="SSF81653">
    <property type="entry name" value="Calcium ATPase, transduction domain A"/>
    <property type="match status" value="1"/>
</dbReference>
<feature type="transmembrane region" description="Helical" evidence="14">
    <location>
        <begin position="286"/>
        <end position="312"/>
    </location>
</feature>
<dbReference type="Gene3D" id="1.20.1110.10">
    <property type="entry name" value="Calcium-transporting ATPase, transmembrane domain"/>
    <property type="match status" value="1"/>
</dbReference>
<dbReference type="AlphaFoldDB" id="C0C0A7"/>
<keyword evidence="7" id="KW-0479">Metal-binding</keyword>
<evidence type="ECO:0000256" key="14">
    <source>
        <dbReference type="SAM" id="Phobius"/>
    </source>
</evidence>
<evidence type="ECO:0000256" key="8">
    <source>
        <dbReference type="ARBA" id="ARBA00022741"/>
    </source>
</evidence>
<dbReference type="SFLD" id="SFLDG00002">
    <property type="entry name" value="C1.7:_P-type_atpase_like"/>
    <property type="match status" value="1"/>
</dbReference>
<dbReference type="GO" id="GO:0005886">
    <property type="term" value="C:plasma membrane"/>
    <property type="evidence" value="ECO:0007669"/>
    <property type="project" value="UniProtKB-SubCell"/>
</dbReference>
<dbReference type="InterPro" id="IPR006068">
    <property type="entry name" value="ATPase_P-typ_cation-transptr_C"/>
</dbReference>
<name>C0C0A7_9FIRM</name>
<evidence type="ECO:0000256" key="9">
    <source>
        <dbReference type="ARBA" id="ARBA00022840"/>
    </source>
</evidence>
<dbReference type="SUPFAM" id="SSF81660">
    <property type="entry name" value="Metal cation-transporting ATPase, ATP-binding domain N"/>
    <property type="match status" value="1"/>
</dbReference>
<evidence type="ECO:0000313" key="16">
    <source>
        <dbReference type="EMBL" id="EEG74244.1"/>
    </source>
</evidence>
<evidence type="ECO:0000259" key="15">
    <source>
        <dbReference type="SMART" id="SM00831"/>
    </source>
</evidence>
<dbReference type="FunFam" id="3.40.50.1000:FF:000001">
    <property type="entry name" value="Phospholipid-transporting ATPase IC"/>
    <property type="match status" value="1"/>
</dbReference>
<dbReference type="InterPro" id="IPR023214">
    <property type="entry name" value="HAD_sf"/>
</dbReference>
<reference evidence="16" key="2">
    <citation type="submission" date="2013-06" db="EMBL/GenBank/DDBJ databases">
        <title>Draft genome sequence of Clostridium hylemonae (DSM 15053).</title>
        <authorList>
            <person name="Sudarsanam P."/>
            <person name="Ley R."/>
            <person name="Guruge J."/>
            <person name="Turnbaugh P.J."/>
            <person name="Mahowald M."/>
            <person name="Liep D."/>
            <person name="Gordon J."/>
        </authorList>
    </citation>
    <scope>NUCLEOTIDE SEQUENCE</scope>
    <source>
        <strain evidence="16">DSM 15053</strain>
    </source>
</reference>
<keyword evidence="11 14" id="KW-1133">Transmembrane helix</keyword>
<dbReference type="InterPro" id="IPR023298">
    <property type="entry name" value="ATPase_P-typ_TM_dom_sf"/>
</dbReference>
<dbReference type="Gene3D" id="3.40.50.1000">
    <property type="entry name" value="HAD superfamily/HAD-like"/>
    <property type="match status" value="1"/>
</dbReference>
<dbReference type="GO" id="GO:0005524">
    <property type="term" value="F:ATP binding"/>
    <property type="evidence" value="ECO:0007669"/>
    <property type="project" value="UniProtKB-KW"/>
</dbReference>
<evidence type="ECO:0000256" key="12">
    <source>
        <dbReference type="ARBA" id="ARBA00023136"/>
    </source>
</evidence>
<dbReference type="GO" id="GO:0046872">
    <property type="term" value="F:metal ion binding"/>
    <property type="evidence" value="ECO:0007669"/>
    <property type="project" value="UniProtKB-KW"/>
</dbReference>
<keyword evidence="5" id="KW-0106">Calcium</keyword>
<protein>
    <recommendedName>
        <fullName evidence="3">P-type Ca(2+) transporter</fullName>
        <ecNumber evidence="3">7.2.2.10</ecNumber>
    </recommendedName>
</protein>
<evidence type="ECO:0000256" key="10">
    <source>
        <dbReference type="ARBA" id="ARBA00022967"/>
    </source>
</evidence>
<feature type="transmembrane region" description="Helical" evidence="14">
    <location>
        <begin position="63"/>
        <end position="81"/>
    </location>
</feature>
<dbReference type="GO" id="GO:0005388">
    <property type="term" value="F:P-type calcium transporter activity"/>
    <property type="evidence" value="ECO:0007669"/>
    <property type="project" value="UniProtKB-EC"/>
</dbReference>
<dbReference type="InterPro" id="IPR001757">
    <property type="entry name" value="P_typ_ATPase"/>
</dbReference>
<feature type="transmembrane region" description="Helical" evidence="14">
    <location>
        <begin position="747"/>
        <end position="772"/>
    </location>
</feature>
<keyword evidence="12 14" id="KW-0472">Membrane</keyword>
<evidence type="ECO:0000256" key="13">
    <source>
        <dbReference type="ARBA" id="ARBA00048694"/>
    </source>
</evidence>
<dbReference type="InterPro" id="IPR018303">
    <property type="entry name" value="ATPase_P-typ_P_site"/>
</dbReference>
<accession>C0C0A7</accession>
<dbReference type="STRING" id="553973.CLOHYLEM_05501"/>
<dbReference type="eggNOG" id="COG0474">
    <property type="taxonomic scope" value="Bacteria"/>
</dbReference>
<keyword evidence="9" id="KW-0067">ATP-binding</keyword>
<dbReference type="GO" id="GO:0140352">
    <property type="term" value="P:export from cell"/>
    <property type="evidence" value="ECO:0007669"/>
    <property type="project" value="UniProtKB-ARBA"/>
</dbReference>
<gene>
    <name evidence="16" type="ORF">CLOHYLEM_05501</name>
</gene>
<evidence type="ECO:0000256" key="2">
    <source>
        <dbReference type="ARBA" id="ARBA00005675"/>
    </source>
</evidence>
<dbReference type="EMBL" id="ABYI02000020">
    <property type="protein sequence ID" value="EEG74244.1"/>
    <property type="molecule type" value="Genomic_DNA"/>
</dbReference>
<keyword evidence="17" id="KW-1185">Reference proteome</keyword>
<dbReference type="SFLD" id="SFLDS00003">
    <property type="entry name" value="Haloacid_Dehalogenase"/>
    <property type="match status" value="1"/>
</dbReference>
<dbReference type="Pfam" id="PF00122">
    <property type="entry name" value="E1-E2_ATPase"/>
    <property type="match status" value="1"/>
</dbReference>
<keyword evidence="8" id="KW-0547">Nucleotide-binding</keyword>
<organism evidence="16 17">
    <name type="scientific">[Clostridium] hylemonae DSM 15053</name>
    <dbReference type="NCBI Taxonomy" id="553973"/>
    <lineage>
        <taxon>Bacteria</taxon>
        <taxon>Bacillati</taxon>
        <taxon>Bacillota</taxon>
        <taxon>Clostridia</taxon>
        <taxon>Lachnospirales</taxon>
        <taxon>Lachnospiraceae</taxon>
    </lineage>
</organism>
<evidence type="ECO:0000313" key="17">
    <source>
        <dbReference type="Proteomes" id="UP000004893"/>
    </source>
</evidence>
<comment type="caution">
    <text evidence="16">The sequence shown here is derived from an EMBL/GenBank/DDBJ whole genome shotgun (WGS) entry which is preliminary data.</text>
</comment>
<dbReference type="InterPro" id="IPR059000">
    <property type="entry name" value="ATPase_P-type_domA"/>
</dbReference>
<comment type="similarity">
    <text evidence="2">Belongs to the cation transport ATPase (P-type) (TC 3.A.3) family. Type IIA subfamily.</text>
</comment>
<dbReference type="InterPro" id="IPR036412">
    <property type="entry name" value="HAD-like_sf"/>
</dbReference>
<evidence type="ECO:0000256" key="3">
    <source>
        <dbReference type="ARBA" id="ARBA00012790"/>
    </source>
</evidence>
<reference evidence="16" key="1">
    <citation type="submission" date="2009-02" db="EMBL/GenBank/DDBJ databases">
        <authorList>
            <person name="Fulton L."/>
            <person name="Clifton S."/>
            <person name="Fulton B."/>
            <person name="Xu J."/>
            <person name="Minx P."/>
            <person name="Pepin K.H."/>
            <person name="Johnson M."/>
            <person name="Bhonagiri V."/>
            <person name="Nash W.E."/>
            <person name="Mardis E.R."/>
            <person name="Wilson R.K."/>
        </authorList>
    </citation>
    <scope>NUCLEOTIDE SEQUENCE [LARGE SCALE GENOMIC DNA]</scope>
    <source>
        <strain evidence="16">DSM 15053</strain>
    </source>
</reference>
<proteinExistence type="inferred from homology"/>
<comment type="subcellular location">
    <subcellularLocation>
        <location evidence="1">Cell membrane</location>
        <topology evidence="1">Multi-pass membrane protein</topology>
    </subcellularLocation>
</comment>
<evidence type="ECO:0000256" key="4">
    <source>
        <dbReference type="ARBA" id="ARBA00022475"/>
    </source>
</evidence>
<dbReference type="InterPro" id="IPR044492">
    <property type="entry name" value="P_typ_ATPase_HD_dom"/>
</dbReference>
<keyword evidence="6 14" id="KW-0812">Transmembrane</keyword>
<dbReference type="Proteomes" id="UP000004893">
    <property type="component" value="Unassembled WGS sequence"/>
</dbReference>